<sequence length="1341" mass="142574">MAANVILVEARPRSAADGIPVVVRLAGGGGVYPYFYDDAHWKAGIAGLPRTSASLDFDGEQLGGVSVPQAMELGWSPATRTALAEVAALYWADAPITVRIGPEGEALPPIVASGLVLDGAVEGGTLRIALSDAAAELKKPLLTDRFLGTGGIEGPVELENLIKSRAWGRCFNVPGQLIDRANNIWCFGDPRRAWRSFVQVRDRGVAATAVLELAWQGSAEATFAALKGAAAPDGGCIVCPSIACVKWWTQAGGDLKADIEGETAGGYAETAPEIAARLVAIRSTIPIAAGALAEAVAWRPAAYGWRADNETVTAADAISEVLGDVSLSWLLIGGEIRFRRWEWTASTRVARSHRVTRRSTIKPVGTRKLGYRRNWSPMARGDLAAIVLAQDVTYEDGTSAEAWKPAQPGADKTGDHTAKDTAAVAGRPAEEVVAQLDRIDPIVVDTADLKSAQKDLDEAVDQLRARDGAAEEALTALRGIVLDGAATQRQLQRAEGQLSAAALQLVLMQENADRRMRDAGFIVDPATGKVYAYAIDRLGERQNKVETTLDAQAAQIALRATSAEVDDKILRAVLDPSQIAELEPLIARVAAVETVYDALRAEVRTKAELVELAKAVTRVTDAEQRISAAEGLISTKVEQTTFDQAVTRIGAAEQLLRSYGDVSSYSVELRQSRVARRQTDAALLASVVGEHQAEELRFTAQALLRNELYTKIVDDVDGVKRAEARARLELALQVGALDARSLQDRQLVIEGDRLLGQAIDALGVRNEQQSAEIAGLQRTSIANGLGIAGVEQTIRQQARTQAQADAAVLGDIVAGDRAEARFITSLTEIHSQLTTTLLAGFEASATARLALRSRIDLADARFDQETRTTADRFKAVTELVVALTAQYNDQASGLAATRSDLSTLQQVTAEASQTNARTIAQLKSVVDDPATGLTRTRAELAALTETVATQNMAAVRRLETLEGRVNDPVTGLTATRTQFAQEIKLASEANAATASKTAELSSQVNDPSTGLPWARSAIGDLARVTNDRDNANAALIQQVRTMLDGIGNVGIQQAFEAVINRLGKIEGTITFQIDVNGNVTGLQLVGGGQGAGSLNLFNANIQLGDGLIIKKAGAFMSVEGVGFGAAKDLIEWFGPVMAVDKCSRANAIAYKATNGDMYTGGSFSIGTLRNPGASSSLAADAVAEVSTFGSNGKPVKYVCSWFYYSEYTRDFAADSDGVKFFQQAVDAFGATSDDGGYVWFGTKNVERANSTITLSRAFAGAEYAQLEQRGFTTEQTTFRGLKPTPGDAPGRATYTETIGGGFTVTDPVQSTANRALKLALSRGFNLSEGVIQRLTIVAIEE</sequence>
<accession>A0A7T3ABT6</accession>
<evidence type="ECO:0000313" key="2">
    <source>
        <dbReference type="EMBL" id="QPT09720.1"/>
    </source>
</evidence>
<feature type="region of interest" description="Disordered" evidence="1">
    <location>
        <begin position="399"/>
        <end position="419"/>
    </location>
</feature>
<name>A0A7T3ABT6_SPHPI</name>
<organism evidence="2 3">
    <name type="scientific">Sphingomonas paucimobilis</name>
    <name type="common">Pseudomonas paucimobilis</name>
    <dbReference type="NCBI Taxonomy" id="13689"/>
    <lineage>
        <taxon>Bacteria</taxon>
        <taxon>Pseudomonadati</taxon>
        <taxon>Pseudomonadota</taxon>
        <taxon>Alphaproteobacteria</taxon>
        <taxon>Sphingomonadales</taxon>
        <taxon>Sphingomonadaceae</taxon>
        <taxon>Sphingomonas</taxon>
    </lineage>
</organism>
<evidence type="ECO:0008006" key="4">
    <source>
        <dbReference type="Google" id="ProtNLM"/>
    </source>
</evidence>
<proteinExistence type="predicted"/>
<evidence type="ECO:0000256" key="1">
    <source>
        <dbReference type="SAM" id="MobiDB-lite"/>
    </source>
</evidence>
<gene>
    <name evidence="2" type="ORF">I6G38_05545</name>
</gene>
<protein>
    <recommendedName>
        <fullName evidence="4">DUF1983 domain-containing protein</fullName>
    </recommendedName>
</protein>
<evidence type="ECO:0000313" key="3">
    <source>
        <dbReference type="Proteomes" id="UP000594836"/>
    </source>
</evidence>
<dbReference type="Proteomes" id="UP000594836">
    <property type="component" value="Chromosome"/>
</dbReference>
<reference evidence="2 3" key="1">
    <citation type="submission" date="2020-12" db="EMBL/GenBank/DDBJ databases">
        <title>FDA dAtabase for Regulatory Grade micrObial Sequences (FDA-ARGOS): Supporting development and validation of Infectious Disease Dx tests.</title>
        <authorList>
            <person name="Sproer C."/>
            <person name="Gronow S."/>
            <person name="Severitt S."/>
            <person name="Schroder I."/>
            <person name="Tallon L."/>
            <person name="Sadzewicz L."/>
            <person name="Zhao X."/>
            <person name="Boylan J."/>
            <person name="Ott S."/>
            <person name="Bowen H."/>
            <person name="Vavikolanu K."/>
            <person name="Mehta A."/>
            <person name="Aluvathingal J."/>
            <person name="Nadendla S."/>
            <person name="Lowell S."/>
            <person name="Myers T."/>
            <person name="Yan Y."/>
            <person name="Sichtig H."/>
        </authorList>
    </citation>
    <scope>NUCLEOTIDE SEQUENCE [LARGE SCALE GENOMIC DNA]</scope>
    <source>
        <strain evidence="2 3">FDAARGOS_881</strain>
    </source>
</reference>
<dbReference type="RefSeq" id="WP_197939219.1">
    <property type="nucleotide sequence ID" value="NZ_CP065713.1"/>
</dbReference>
<dbReference type="EMBL" id="CP065713">
    <property type="protein sequence ID" value="QPT09720.1"/>
    <property type="molecule type" value="Genomic_DNA"/>
</dbReference>